<sequence length="121" mass="13636">MPICQYIESPPTTVQPEDDFEEPLSPAPRGTDAEDAIFDQILQVLSRLGQYAEELAANFFRGLHLWLPFISHDTFHQKLLQFPASQDTRFGLLLLSICLLARAPPPLPHAAIDQEGLYMTM</sequence>
<feature type="region of interest" description="Disordered" evidence="1">
    <location>
        <begin position="11"/>
        <end position="31"/>
    </location>
</feature>
<keyword evidence="3" id="KW-1185">Reference proteome</keyword>
<name>A0AAV9JGD7_9PEZI</name>
<organism evidence="2 3">
    <name type="scientific">Oleoguttula mirabilis</name>
    <dbReference type="NCBI Taxonomy" id="1507867"/>
    <lineage>
        <taxon>Eukaryota</taxon>
        <taxon>Fungi</taxon>
        <taxon>Dikarya</taxon>
        <taxon>Ascomycota</taxon>
        <taxon>Pezizomycotina</taxon>
        <taxon>Dothideomycetes</taxon>
        <taxon>Dothideomycetidae</taxon>
        <taxon>Mycosphaerellales</taxon>
        <taxon>Teratosphaeriaceae</taxon>
        <taxon>Oleoguttula</taxon>
    </lineage>
</organism>
<accession>A0AAV9JGD7</accession>
<evidence type="ECO:0000313" key="3">
    <source>
        <dbReference type="Proteomes" id="UP001324427"/>
    </source>
</evidence>
<dbReference type="EMBL" id="JAVFHQ010000028">
    <property type="protein sequence ID" value="KAK4543962.1"/>
    <property type="molecule type" value="Genomic_DNA"/>
</dbReference>
<reference evidence="2 3" key="1">
    <citation type="submission" date="2021-11" db="EMBL/GenBank/DDBJ databases">
        <title>Black yeast isolated from Biological Soil Crust.</title>
        <authorList>
            <person name="Kurbessoian T."/>
        </authorList>
    </citation>
    <scope>NUCLEOTIDE SEQUENCE [LARGE SCALE GENOMIC DNA]</scope>
    <source>
        <strain evidence="2 3">CCFEE 5522</strain>
    </source>
</reference>
<proteinExistence type="predicted"/>
<protein>
    <submittedName>
        <fullName evidence="2">Uncharacterized protein</fullName>
    </submittedName>
</protein>
<gene>
    <name evidence="2" type="ORF">LTR36_004736</name>
</gene>
<dbReference type="AlphaFoldDB" id="A0AAV9JGD7"/>
<evidence type="ECO:0000313" key="2">
    <source>
        <dbReference type="EMBL" id="KAK4543962.1"/>
    </source>
</evidence>
<dbReference type="Proteomes" id="UP001324427">
    <property type="component" value="Unassembled WGS sequence"/>
</dbReference>
<comment type="caution">
    <text evidence="2">The sequence shown here is derived from an EMBL/GenBank/DDBJ whole genome shotgun (WGS) entry which is preliminary data.</text>
</comment>
<evidence type="ECO:0000256" key="1">
    <source>
        <dbReference type="SAM" id="MobiDB-lite"/>
    </source>
</evidence>